<feature type="domain" description="CBS" evidence="6">
    <location>
        <begin position="176"/>
        <end position="233"/>
    </location>
</feature>
<dbReference type="PANTHER" id="PTHR22777">
    <property type="entry name" value="HEMOLYSIN-RELATED"/>
    <property type="match status" value="1"/>
</dbReference>
<dbReference type="InterPro" id="IPR000644">
    <property type="entry name" value="CBS_dom"/>
</dbReference>
<dbReference type="InterPro" id="IPR005170">
    <property type="entry name" value="Transptr-assoc_dom"/>
</dbReference>
<dbReference type="Proteomes" id="UP000239504">
    <property type="component" value="Unassembled WGS sequence"/>
</dbReference>
<accession>A0A2S7K7C3</accession>
<dbReference type="EMBL" id="PJCH01000005">
    <property type="protein sequence ID" value="PQA88386.1"/>
    <property type="molecule type" value="Genomic_DNA"/>
</dbReference>
<dbReference type="InterPro" id="IPR016169">
    <property type="entry name" value="FAD-bd_PCMH_sub2"/>
</dbReference>
<dbReference type="Pfam" id="PF00571">
    <property type="entry name" value="CBS"/>
    <property type="match status" value="2"/>
</dbReference>
<feature type="domain" description="CBS" evidence="6">
    <location>
        <begin position="106"/>
        <end position="166"/>
    </location>
</feature>
<evidence type="ECO:0000256" key="2">
    <source>
        <dbReference type="ARBA" id="ARBA00022737"/>
    </source>
</evidence>
<evidence type="ECO:0000256" key="5">
    <source>
        <dbReference type="SAM" id="MobiDB-lite"/>
    </source>
</evidence>
<gene>
    <name evidence="7" type="ORF">CW354_08805</name>
</gene>
<organism evidence="7 8">
    <name type="scientific">Hyphococcus luteus</name>
    <dbReference type="NCBI Taxonomy" id="2058213"/>
    <lineage>
        <taxon>Bacteria</taxon>
        <taxon>Pseudomonadati</taxon>
        <taxon>Pseudomonadota</taxon>
        <taxon>Alphaproteobacteria</taxon>
        <taxon>Parvularculales</taxon>
        <taxon>Parvularculaceae</taxon>
        <taxon>Hyphococcus</taxon>
    </lineage>
</organism>
<evidence type="ECO:0000256" key="1">
    <source>
        <dbReference type="ARBA" id="ARBA00006446"/>
    </source>
</evidence>
<sequence>MRRRAKPPSWSGARRKSSAPWGSPILMAASERTKTMNGEESDDENGFGDSILARLRSMMGKTGRAEDLAAAIENGDDETAGALSRSRREMIERVIAFDEKKVFDVMAPRADISAVEIDTPLQELIRLFSEAGHSRMPVYRGDLDDPVGMVHIKDVIGLIADAAKPLPAAGPILKTLRRDVLYVPPSMRVTDLLLRMQASRIHMALVIDEYGGTDGLVTIEDLVEEIVGEINDEHDDDDEVVIAPLAGGGWEVDARVELADFEEETGLNLDNEDDDVDTVGGFAVSLAGRVPQRGEVLQAPNGFDFEVTEGDARKVRKLRIRPSALAAPAGKAAE</sequence>
<keyword evidence="2" id="KW-0677">Repeat</keyword>
<evidence type="ECO:0000313" key="8">
    <source>
        <dbReference type="Proteomes" id="UP000239504"/>
    </source>
</evidence>
<dbReference type="CDD" id="cd04590">
    <property type="entry name" value="CBS_pair_CorC_HlyC_assoc"/>
    <property type="match status" value="1"/>
</dbReference>
<dbReference type="FunFam" id="3.10.580.10:FF:000002">
    <property type="entry name" value="Magnesium/cobalt efflux protein CorC"/>
    <property type="match status" value="1"/>
</dbReference>
<keyword evidence="3 4" id="KW-0129">CBS domain</keyword>
<comment type="similarity">
    <text evidence="1">Belongs to the UPF0053 family. Hemolysin C subfamily.</text>
</comment>
<dbReference type="SMART" id="SM00116">
    <property type="entry name" value="CBS"/>
    <property type="match status" value="2"/>
</dbReference>
<dbReference type="GO" id="GO:0050660">
    <property type="term" value="F:flavin adenine dinucleotide binding"/>
    <property type="evidence" value="ECO:0007669"/>
    <property type="project" value="InterPro"/>
</dbReference>
<evidence type="ECO:0000259" key="6">
    <source>
        <dbReference type="PROSITE" id="PS51371"/>
    </source>
</evidence>
<name>A0A2S7K7C3_9PROT</name>
<protein>
    <submittedName>
        <fullName evidence="7">Magnesium/cobalt efflux protein</fullName>
    </submittedName>
</protein>
<comment type="caution">
    <text evidence="7">The sequence shown here is derived from an EMBL/GenBank/DDBJ whole genome shotgun (WGS) entry which is preliminary data.</text>
</comment>
<dbReference type="PANTHER" id="PTHR22777:SF27">
    <property type="entry name" value="MAGNESIUM AND COBALT EFFLUX PROTEIN CORC"/>
    <property type="match status" value="1"/>
</dbReference>
<dbReference type="GO" id="GO:0005886">
    <property type="term" value="C:plasma membrane"/>
    <property type="evidence" value="ECO:0007669"/>
    <property type="project" value="TreeGrafter"/>
</dbReference>
<dbReference type="InterPro" id="IPR046342">
    <property type="entry name" value="CBS_dom_sf"/>
</dbReference>
<dbReference type="AlphaFoldDB" id="A0A2S7K7C3"/>
<dbReference type="Pfam" id="PF03471">
    <property type="entry name" value="CorC_HlyC"/>
    <property type="match status" value="1"/>
</dbReference>
<dbReference type="SUPFAM" id="SSF54631">
    <property type="entry name" value="CBS-domain pair"/>
    <property type="match status" value="1"/>
</dbReference>
<evidence type="ECO:0000256" key="3">
    <source>
        <dbReference type="ARBA" id="ARBA00023122"/>
    </source>
</evidence>
<evidence type="ECO:0000313" key="7">
    <source>
        <dbReference type="EMBL" id="PQA88386.1"/>
    </source>
</evidence>
<proteinExistence type="inferred from homology"/>
<dbReference type="InterPro" id="IPR036318">
    <property type="entry name" value="FAD-bd_PCMH-like_sf"/>
</dbReference>
<evidence type="ECO:0000256" key="4">
    <source>
        <dbReference type="PROSITE-ProRule" id="PRU00703"/>
    </source>
</evidence>
<reference evidence="7 8" key="1">
    <citation type="submission" date="2017-12" db="EMBL/GenBank/DDBJ databases">
        <authorList>
            <person name="Hurst M.R.H."/>
        </authorList>
    </citation>
    <scope>NUCLEOTIDE SEQUENCE [LARGE SCALE GENOMIC DNA]</scope>
    <source>
        <strain evidence="7 8">SY-3-19</strain>
    </source>
</reference>
<feature type="region of interest" description="Disordered" evidence="5">
    <location>
        <begin position="1"/>
        <end position="47"/>
    </location>
</feature>
<dbReference type="SUPFAM" id="SSF56176">
    <property type="entry name" value="FAD-binding/transporter-associated domain-like"/>
    <property type="match status" value="1"/>
</dbReference>
<keyword evidence="8" id="KW-1185">Reference proteome</keyword>
<dbReference type="Gene3D" id="3.30.465.10">
    <property type="match status" value="1"/>
</dbReference>
<dbReference type="InterPro" id="IPR044751">
    <property type="entry name" value="Ion_transp-like_CBS"/>
</dbReference>
<dbReference type="PROSITE" id="PS51371">
    <property type="entry name" value="CBS"/>
    <property type="match status" value="2"/>
</dbReference>
<dbReference type="SMART" id="SM01091">
    <property type="entry name" value="CorC_HlyC"/>
    <property type="match status" value="1"/>
</dbReference>
<dbReference type="Gene3D" id="3.10.580.10">
    <property type="entry name" value="CBS-domain"/>
    <property type="match status" value="1"/>
</dbReference>